<dbReference type="AlphaFoldDB" id="A0A2P6TG64"/>
<keyword evidence="1" id="KW-0269">Exonuclease</keyword>
<dbReference type="EMBL" id="LHPG02000017">
    <property type="protein sequence ID" value="PRW33108.1"/>
    <property type="molecule type" value="Genomic_DNA"/>
</dbReference>
<dbReference type="Proteomes" id="UP000239899">
    <property type="component" value="Unassembled WGS sequence"/>
</dbReference>
<organism evidence="1 2">
    <name type="scientific">Chlorella sorokiniana</name>
    <name type="common">Freshwater green alga</name>
    <dbReference type="NCBI Taxonomy" id="3076"/>
    <lineage>
        <taxon>Eukaryota</taxon>
        <taxon>Viridiplantae</taxon>
        <taxon>Chlorophyta</taxon>
        <taxon>core chlorophytes</taxon>
        <taxon>Trebouxiophyceae</taxon>
        <taxon>Chlorellales</taxon>
        <taxon>Chlorellaceae</taxon>
        <taxon>Chlorella clade</taxon>
        <taxon>Chlorella</taxon>
    </lineage>
</organism>
<evidence type="ECO:0000313" key="1">
    <source>
        <dbReference type="EMBL" id="PRW33108.1"/>
    </source>
</evidence>
<keyword evidence="1" id="KW-0378">Hydrolase</keyword>
<protein>
    <submittedName>
        <fullName evidence="1">Exosome complex exonuclease RRP41</fullName>
    </submittedName>
</protein>
<name>A0A2P6TG64_CHLSO</name>
<proteinExistence type="predicted"/>
<keyword evidence="2" id="KW-1185">Reference proteome</keyword>
<dbReference type="OrthoDB" id="10528850at2759"/>
<evidence type="ECO:0000313" key="2">
    <source>
        <dbReference type="Proteomes" id="UP000239899"/>
    </source>
</evidence>
<sequence>MSDLISACCALADTDYSAADEDKPQLLQELAELGPQLEGLAAATAAEAANLGSTKRSVLQQQQQAALYLLALLAPAFDPPPQARQLLACFGLQQPGARHSLLHRLEPEGSEQWEPGSALIAALDALHAAAVLHCEALCCAGKPPPDEYEQMDAIALAHIAALQLGQQSCVDQYCAADAAALDWQCPDGCLPVAVAAGAAAVVQHAVELCLQLCKDALSAPDPPLLAALRAEEGRQAEQGPEQQAALALCIERAKALRPCASLACPHLAANPQLRGKRDLCFQDPAAERQFRHHANSGAARVAAAAAAARTLAWISLFLRLWASGAGTPALWAALAILTSTTYAATTIWTQRLHYAATVALNVGEAGVLCHVVPSLWSASGSTAAPAALQAQAVVRLAVCNGCMWLTLCSIGYPLPFRWAFPQLAAMVFVFIHHTSAFCRSPALYPACGVPPASCGAWHVFLLLATFALVGQKLYRFDLAHRTAWHTAQRGSLPPGSQLVTDRLAYWLNFGLPAVCCIVSYSALPELPLSKSAGSLTA</sequence>
<gene>
    <name evidence="1" type="ORF">C2E21_7848</name>
</gene>
<keyword evidence="1" id="KW-0540">Nuclease</keyword>
<dbReference type="GO" id="GO:0004527">
    <property type="term" value="F:exonuclease activity"/>
    <property type="evidence" value="ECO:0007669"/>
    <property type="project" value="UniProtKB-KW"/>
</dbReference>
<comment type="caution">
    <text evidence="1">The sequence shown here is derived from an EMBL/GenBank/DDBJ whole genome shotgun (WGS) entry which is preliminary data.</text>
</comment>
<accession>A0A2P6TG64</accession>
<reference evidence="1 2" key="1">
    <citation type="journal article" date="2018" name="Plant J.">
        <title>Genome sequences of Chlorella sorokiniana UTEX 1602 and Micractinium conductrix SAG 241.80: implications to maltose excretion by a green alga.</title>
        <authorList>
            <person name="Arriola M.B."/>
            <person name="Velmurugan N."/>
            <person name="Zhang Y."/>
            <person name="Plunkett M.H."/>
            <person name="Hondzo H."/>
            <person name="Barney B.M."/>
        </authorList>
    </citation>
    <scope>NUCLEOTIDE SEQUENCE [LARGE SCALE GENOMIC DNA]</scope>
    <source>
        <strain evidence="2">UTEX 1602</strain>
    </source>
</reference>